<dbReference type="VEuPathDB" id="VectorBase:LDEU011659"/>
<accession>A0A443RYF7</accession>
<reference evidence="3 4" key="1">
    <citation type="journal article" date="2018" name="Gigascience">
        <title>Genomes of trombidid mites reveal novel predicted allergens and laterally-transferred genes associated with secondary metabolism.</title>
        <authorList>
            <person name="Dong X."/>
            <person name="Chaisiri K."/>
            <person name="Xia D."/>
            <person name="Armstrong S.D."/>
            <person name="Fang Y."/>
            <person name="Donnelly M.J."/>
            <person name="Kadowaki T."/>
            <person name="McGarry J.W."/>
            <person name="Darby A.C."/>
            <person name="Makepeace B.L."/>
        </authorList>
    </citation>
    <scope>NUCLEOTIDE SEQUENCE [LARGE SCALE GENOMIC DNA]</scope>
    <source>
        <strain evidence="3">UoL-UT</strain>
    </source>
</reference>
<name>A0A443RYF7_9ACAR</name>
<keyword evidence="2" id="KW-0456">Lyase</keyword>
<evidence type="ECO:0000313" key="4">
    <source>
        <dbReference type="Proteomes" id="UP000288716"/>
    </source>
</evidence>
<evidence type="ECO:0000256" key="2">
    <source>
        <dbReference type="RuleBase" id="RU366034"/>
    </source>
</evidence>
<evidence type="ECO:0000313" key="3">
    <source>
        <dbReference type="EMBL" id="RWS20381.1"/>
    </source>
</evidence>
<dbReference type="Proteomes" id="UP000288716">
    <property type="component" value="Unassembled WGS sequence"/>
</dbReference>
<dbReference type="PANTHER" id="PTHR35201:SF4">
    <property type="entry name" value="BETA-PINACENE SYNTHASE-RELATED"/>
    <property type="match status" value="1"/>
</dbReference>
<dbReference type="GO" id="GO:0010333">
    <property type="term" value="F:terpene synthase activity"/>
    <property type="evidence" value="ECO:0007669"/>
    <property type="project" value="InterPro"/>
</dbReference>
<keyword evidence="2" id="KW-0479">Metal-binding</keyword>
<keyword evidence="4" id="KW-1185">Reference proteome</keyword>
<protein>
    <recommendedName>
        <fullName evidence="2">Terpene synthase</fullName>
        <ecNumber evidence="2">4.2.3.-</ecNumber>
    </recommendedName>
</protein>
<dbReference type="InterPro" id="IPR008949">
    <property type="entry name" value="Isoprenoid_synthase_dom_sf"/>
</dbReference>
<dbReference type="InterPro" id="IPR034686">
    <property type="entry name" value="Terpene_cyclase-like_2"/>
</dbReference>
<sequence length="216" mass="25143">MTTDFKPYLMNNTNLKIKIERELTLYFEAMKMERKASKKNMALNLSEYQIYRHFSVGGNLIVGICNILISNNVSHEMQCTQLYDMTFESFNKIEYMYNDLASFEKDIKEKSTSNLIIVLKHERQYDKWQDAIDEAVQMLKEELKSFEILAMLISFDDGCVRLADMLRRIVQCIFDQSYHSTRYSFNSHFVIGNIVDSQISSASTTPSTSNKGHCNI</sequence>
<organism evidence="3 4">
    <name type="scientific">Leptotrombidium deliense</name>
    <dbReference type="NCBI Taxonomy" id="299467"/>
    <lineage>
        <taxon>Eukaryota</taxon>
        <taxon>Metazoa</taxon>
        <taxon>Ecdysozoa</taxon>
        <taxon>Arthropoda</taxon>
        <taxon>Chelicerata</taxon>
        <taxon>Arachnida</taxon>
        <taxon>Acari</taxon>
        <taxon>Acariformes</taxon>
        <taxon>Trombidiformes</taxon>
        <taxon>Prostigmata</taxon>
        <taxon>Anystina</taxon>
        <taxon>Parasitengona</taxon>
        <taxon>Trombiculoidea</taxon>
        <taxon>Trombiculidae</taxon>
        <taxon>Leptotrombidium</taxon>
    </lineage>
</organism>
<dbReference type="Pfam" id="PF19086">
    <property type="entry name" value="Terpene_syn_C_2"/>
    <property type="match status" value="1"/>
</dbReference>
<keyword evidence="2" id="KW-0460">Magnesium</keyword>
<dbReference type="OrthoDB" id="2861623at2759"/>
<evidence type="ECO:0000256" key="1">
    <source>
        <dbReference type="ARBA" id="ARBA00006333"/>
    </source>
</evidence>
<dbReference type="Gene3D" id="1.10.600.10">
    <property type="entry name" value="Farnesyl Diphosphate Synthase"/>
    <property type="match status" value="1"/>
</dbReference>
<dbReference type="GO" id="GO:0008299">
    <property type="term" value="P:isoprenoid biosynthetic process"/>
    <property type="evidence" value="ECO:0007669"/>
    <property type="project" value="UniProtKB-ARBA"/>
</dbReference>
<dbReference type="EC" id="4.2.3.-" evidence="2"/>
<comment type="caution">
    <text evidence="3">The sequence shown here is derived from an EMBL/GenBank/DDBJ whole genome shotgun (WGS) entry which is preliminary data.</text>
</comment>
<dbReference type="PANTHER" id="PTHR35201">
    <property type="entry name" value="TERPENE SYNTHASE"/>
    <property type="match status" value="1"/>
</dbReference>
<proteinExistence type="inferred from homology"/>
<dbReference type="GO" id="GO:0046872">
    <property type="term" value="F:metal ion binding"/>
    <property type="evidence" value="ECO:0007669"/>
    <property type="project" value="UniProtKB-KW"/>
</dbReference>
<dbReference type="AlphaFoldDB" id="A0A443RYF7"/>
<dbReference type="SUPFAM" id="SSF48576">
    <property type="entry name" value="Terpenoid synthases"/>
    <property type="match status" value="1"/>
</dbReference>
<comment type="cofactor">
    <cofactor evidence="2">
        <name>Mg(2+)</name>
        <dbReference type="ChEBI" id="CHEBI:18420"/>
    </cofactor>
</comment>
<comment type="similarity">
    <text evidence="1 2">Belongs to the terpene synthase family.</text>
</comment>
<dbReference type="EMBL" id="NCKV01017971">
    <property type="protein sequence ID" value="RWS20381.1"/>
    <property type="molecule type" value="Genomic_DNA"/>
</dbReference>
<gene>
    <name evidence="3" type="ORF">B4U80_12094</name>
</gene>